<feature type="transmembrane region" description="Helical" evidence="5">
    <location>
        <begin position="12"/>
        <end position="32"/>
    </location>
</feature>
<protein>
    <recommendedName>
        <fullName evidence="8">MAPEG family protein</fullName>
    </recommendedName>
</protein>
<dbReference type="InterPro" id="IPR023352">
    <property type="entry name" value="MAPEG-like_dom_sf"/>
</dbReference>
<keyword evidence="4 5" id="KW-0472">Membrane</keyword>
<dbReference type="HOGENOM" id="CLU_1832104_0_0_5"/>
<reference evidence="6 7" key="1">
    <citation type="journal article" date="2014" name="Front. Genet.">
        <title>Genome and metabolic network of "Candidatus Phaeomarinobacter ectocarpi" Ec32, a new candidate genus of Alphaproteobacteria frequently associated with brown algae.</title>
        <authorList>
            <person name="Dittami S.M."/>
            <person name="Barbeyron T."/>
            <person name="Boyen C."/>
            <person name="Cambefort J."/>
            <person name="Collet G."/>
            <person name="Delage L."/>
            <person name="Gobet A."/>
            <person name="Groisillier A."/>
            <person name="Leblanc C."/>
            <person name="Michel G."/>
            <person name="Scornet D."/>
            <person name="Siegel A."/>
            <person name="Tapia J.E."/>
            <person name="Tonon T."/>
        </authorList>
    </citation>
    <scope>NUCLEOTIDE SEQUENCE [LARGE SCALE GENOMIC DNA]</scope>
    <source>
        <strain evidence="6 7">Ec32</strain>
    </source>
</reference>
<dbReference type="STRING" id="1458461.BN1012_Phect1367"/>
<dbReference type="RefSeq" id="WP_043950190.1">
    <property type="nucleotide sequence ID" value="NZ_HG966617.1"/>
</dbReference>
<dbReference type="AlphaFoldDB" id="X5MMV7"/>
<feature type="transmembrane region" description="Helical" evidence="5">
    <location>
        <begin position="133"/>
        <end position="155"/>
    </location>
</feature>
<evidence type="ECO:0000256" key="4">
    <source>
        <dbReference type="ARBA" id="ARBA00023136"/>
    </source>
</evidence>
<sequence length="157" mass="16099">MPDAMTTTMTLPVISAALAGVIIILQQILMLATGTRRGKTGQGVGVAGDVQLERLARRHGNLAENSGIFIASLALLELLIGSGMTVQIFALVFLVARLSHAAGFSTLRGSHGKIDGETAPGSALFVGLRAGGATLTALSGIALGGFILVNVWGYLPF</sequence>
<evidence type="ECO:0000256" key="5">
    <source>
        <dbReference type="SAM" id="Phobius"/>
    </source>
</evidence>
<evidence type="ECO:0000256" key="1">
    <source>
        <dbReference type="ARBA" id="ARBA00004370"/>
    </source>
</evidence>
<dbReference type="Pfam" id="PF01124">
    <property type="entry name" value="MAPEG"/>
    <property type="match status" value="1"/>
</dbReference>
<comment type="subcellular location">
    <subcellularLocation>
        <location evidence="1">Membrane</location>
    </subcellularLocation>
</comment>
<name>X5MMV7_9HYPH</name>
<evidence type="ECO:0000256" key="2">
    <source>
        <dbReference type="ARBA" id="ARBA00022692"/>
    </source>
</evidence>
<dbReference type="SUPFAM" id="SSF161084">
    <property type="entry name" value="MAPEG domain-like"/>
    <property type="match status" value="1"/>
</dbReference>
<feature type="transmembrane region" description="Helical" evidence="5">
    <location>
        <begin position="67"/>
        <end position="96"/>
    </location>
</feature>
<dbReference type="Gene3D" id="1.20.120.550">
    <property type="entry name" value="Membrane associated eicosanoid/glutathione metabolism-like domain"/>
    <property type="match status" value="1"/>
</dbReference>
<organism evidence="6 7">
    <name type="scientific">Candidatus Phaeomarinibacter ectocarpi</name>
    <dbReference type="NCBI Taxonomy" id="1458461"/>
    <lineage>
        <taxon>Bacteria</taxon>
        <taxon>Pseudomonadati</taxon>
        <taxon>Pseudomonadota</taxon>
        <taxon>Alphaproteobacteria</taxon>
        <taxon>Hyphomicrobiales</taxon>
        <taxon>Parvibaculaceae</taxon>
        <taxon>Candidatus Phaeomarinibacter</taxon>
    </lineage>
</organism>
<gene>
    <name evidence="6" type="ORF">BN1012_Phect1367</name>
</gene>
<evidence type="ECO:0000313" key="7">
    <source>
        <dbReference type="Proteomes" id="UP000032160"/>
    </source>
</evidence>
<dbReference type="GO" id="GO:0016020">
    <property type="term" value="C:membrane"/>
    <property type="evidence" value="ECO:0007669"/>
    <property type="project" value="UniProtKB-SubCell"/>
</dbReference>
<dbReference type="EMBL" id="HG966617">
    <property type="protein sequence ID" value="CDO59581.1"/>
    <property type="molecule type" value="Genomic_DNA"/>
</dbReference>
<keyword evidence="2 5" id="KW-0812">Transmembrane</keyword>
<keyword evidence="7" id="KW-1185">Reference proteome</keyword>
<evidence type="ECO:0008006" key="8">
    <source>
        <dbReference type="Google" id="ProtNLM"/>
    </source>
</evidence>
<accession>X5MMV7</accession>
<keyword evidence="3 5" id="KW-1133">Transmembrane helix</keyword>
<dbReference type="Proteomes" id="UP000032160">
    <property type="component" value="Chromosome I"/>
</dbReference>
<evidence type="ECO:0000313" key="6">
    <source>
        <dbReference type="EMBL" id="CDO59581.1"/>
    </source>
</evidence>
<dbReference type="PATRIC" id="fig|1458461.3.peg.1366"/>
<proteinExistence type="predicted"/>
<dbReference type="KEGG" id="pect:BN1012_Phect1367"/>
<evidence type="ECO:0000256" key="3">
    <source>
        <dbReference type="ARBA" id="ARBA00022989"/>
    </source>
</evidence>
<dbReference type="InterPro" id="IPR001129">
    <property type="entry name" value="Membr-assoc_MAPEG"/>
</dbReference>